<keyword evidence="4 7" id="KW-0812">Transmembrane</keyword>
<keyword evidence="5 7" id="KW-1133">Transmembrane helix</keyword>
<feature type="transmembrane region" description="Helical" evidence="7">
    <location>
        <begin position="355"/>
        <end position="384"/>
    </location>
</feature>
<dbReference type="PIRSF" id="PIRSF004810">
    <property type="entry name" value="ChrA"/>
    <property type="match status" value="1"/>
</dbReference>
<dbReference type="PANTHER" id="PTHR33567:SF3">
    <property type="entry name" value="CHROMATE ION TRANSPORTER (EUROFUNG)"/>
    <property type="match status" value="1"/>
</dbReference>
<evidence type="ECO:0000313" key="8">
    <source>
        <dbReference type="EMBL" id="MBB6691135.1"/>
    </source>
</evidence>
<keyword evidence="6 7" id="KW-0472">Membrane</keyword>
<feature type="transmembrane region" description="Helical" evidence="7">
    <location>
        <begin position="188"/>
        <end position="208"/>
    </location>
</feature>
<evidence type="ECO:0000256" key="2">
    <source>
        <dbReference type="ARBA" id="ARBA00005262"/>
    </source>
</evidence>
<organism evidence="8 9">
    <name type="scientific">Cohnella xylanilytica</name>
    <dbReference type="NCBI Taxonomy" id="557555"/>
    <lineage>
        <taxon>Bacteria</taxon>
        <taxon>Bacillati</taxon>
        <taxon>Bacillota</taxon>
        <taxon>Bacilli</taxon>
        <taxon>Bacillales</taxon>
        <taxon>Paenibacillaceae</taxon>
        <taxon>Cohnella</taxon>
    </lineage>
</organism>
<accession>A0A841TSI7</accession>
<comment type="caution">
    <text evidence="8">The sequence shown here is derived from an EMBL/GenBank/DDBJ whole genome shotgun (WGS) entry which is preliminary data.</text>
</comment>
<feature type="transmembrane region" description="Helical" evidence="7">
    <location>
        <begin position="105"/>
        <end position="125"/>
    </location>
</feature>
<reference evidence="8 9" key="1">
    <citation type="submission" date="2020-08" db="EMBL/GenBank/DDBJ databases">
        <title>Cohnella phylogeny.</title>
        <authorList>
            <person name="Dunlap C."/>
        </authorList>
    </citation>
    <scope>NUCLEOTIDE SEQUENCE [LARGE SCALE GENOMIC DNA]</scope>
    <source>
        <strain evidence="8 9">DSM 25239</strain>
    </source>
</reference>
<dbReference type="Proteomes" id="UP000553776">
    <property type="component" value="Unassembled WGS sequence"/>
</dbReference>
<dbReference type="EMBL" id="JACJVR010000022">
    <property type="protein sequence ID" value="MBB6691135.1"/>
    <property type="molecule type" value="Genomic_DNA"/>
</dbReference>
<feature type="transmembrane region" description="Helical" evidence="7">
    <location>
        <begin position="323"/>
        <end position="343"/>
    </location>
</feature>
<feature type="transmembrane region" description="Helical" evidence="7">
    <location>
        <begin position="137"/>
        <end position="168"/>
    </location>
</feature>
<comment type="subcellular location">
    <subcellularLocation>
        <location evidence="1">Cell membrane</location>
        <topology evidence="1">Multi-pass membrane protein</topology>
    </subcellularLocation>
</comment>
<dbReference type="GO" id="GO:0005886">
    <property type="term" value="C:plasma membrane"/>
    <property type="evidence" value="ECO:0007669"/>
    <property type="project" value="UniProtKB-SubCell"/>
</dbReference>
<dbReference type="AlphaFoldDB" id="A0A841TSI7"/>
<evidence type="ECO:0000256" key="6">
    <source>
        <dbReference type="ARBA" id="ARBA00023136"/>
    </source>
</evidence>
<protein>
    <submittedName>
        <fullName evidence="8">Chromate efflux transporter</fullName>
    </submittedName>
</protein>
<dbReference type="InterPro" id="IPR014047">
    <property type="entry name" value="Chr_Tranpt_l_chain"/>
</dbReference>
<evidence type="ECO:0000256" key="5">
    <source>
        <dbReference type="ARBA" id="ARBA00022989"/>
    </source>
</evidence>
<comment type="similarity">
    <text evidence="2">Belongs to the chromate ion transporter (CHR) (TC 2.A.51) family.</text>
</comment>
<keyword evidence="9" id="KW-1185">Reference proteome</keyword>
<feature type="transmembrane region" description="Helical" evidence="7">
    <location>
        <begin position="68"/>
        <end position="93"/>
    </location>
</feature>
<evidence type="ECO:0000256" key="4">
    <source>
        <dbReference type="ARBA" id="ARBA00022692"/>
    </source>
</evidence>
<proteinExistence type="inferred from homology"/>
<dbReference type="PANTHER" id="PTHR33567">
    <property type="entry name" value="CHROMATE ION TRANSPORTER (EUROFUNG)"/>
    <property type="match status" value="1"/>
</dbReference>
<dbReference type="GO" id="GO:0015109">
    <property type="term" value="F:chromate transmembrane transporter activity"/>
    <property type="evidence" value="ECO:0007669"/>
    <property type="project" value="InterPro"/>
</dbReference>
<feature type="transmembrane region" description="Helical" evidence="7">
    <location>
        <begin position="220"/>
        <end position="239"/>
    </location>
</feature>
<gene>
    <name evidence="8" type="primary">chrA</name>
    <name evidence="8" type="ORF">H7B90_06930</name>
</gene>
<feature type="transmembrane region" description="Helical" evidence="7">
    <location>
        <begin position="292"/>
        <end position="311"/>
    </location>
</feature>
<keyword evidence="3" id="KW-1003">Cell membrane</keyword>
<name>A0A841TSI7_9BACL</name>
<evidence type="ECO:0000313" key="9">
    <source>
        <dbReference type="Proteomes" id="UP000553776"/>
    </source>
</evidence>
<dbReference type="NCBIfam" id="TIGR00937">
    <property type="entry name" value="2A51"/>
    <property type="match status" value="1"/>
</dbReference>
<evidence type="ECO:0000256" key="3">
    <source>
        <dbReference type="ARBA" id="ARBA00022475"/>
    </source>
</evidence>
<dbReference type="Pfam" id="PF02417">
    <property type="entry name" value="Chromate_transp"/>
    <property type="match status" value="2"/>
</dbReference>
<dbReference type="InterPro" id="IPR003370">
    <property type="entry name" value="Chromate_transpt"/>
</dbReference>
<sequence length="386" mass="40591">MEVGWTALKLGLTSFGGPVAHIGYFREEYVVRKRWLSERAFADLTALCQFLPGPASSQLGISIGMQRAGWLGGIAAWLGFTLPSALLLVLFALGVKHGGWTDAGWLHGLKLVAVAVVAQAVWSMARTLAPDRLRATLAGIAAASALLLPGTIGQWLPLALGALAGWLWHRPPAQDGASGFKPVVRPAVAAGCLALFVLLLFLLPLLAYRHPAPWLQLAASGYRAGSLVFGGGHVILPMLQQDPVVSSMLTDDRFLAGYGAAQAVPGPLFTFAAYVGAASASGTESWLRAGSMLLSVFLPSFLLIAGTMPFWARLRAYSKARAALAGVNASVVGLLLAAFYNPVWTSSVYKPIDFAAALAGFLLLTVWRCPPWVVAAGGAAFGFIAL</sequence>
<evidence type="ECO:0000256" key="1">
    <source>
        <dbReference type="ARBA" id="ARBA00004651"/>
    </source>
</evidence>
<evidence type="ECO:0000256" key="7">
    <source>
        <dbReference type="SAM" id="Phobius"/>
    </source>
</evidence>